<keyword evidence="3" id="KW-0560">Oxidoreductase</keyword>
<evidence type="ECO:0000256" key="3">
    <source>
        <dbReference type="ARBA" id="ARBA00023002"/>
    </source>
</evidence>
<dbReference type="InterPro" id="IPR036812">
    <property type="entry name" value="NAD(P)_OxRdtase_dom_sf"/>
</dbReference>
<dbReference type="InterPro" id="IPR023210">
    <property type="entry name" value="NADP_OxRdtase_dom"/>
</dbReference>
<gene>
    <name evidence="5" type="ORF">E5L68_013775</name>
</gene>
<dbReference type="RefSeq" id="WP_246073467.1">
    <property type="nucleotide sequence ID" value="NZ_SRMP02000023.1"/>
</dbReference>
<name>A0ABW9JLD4_9SPHI</name>
<dbReference type="PANTHER" id="PTHR43827">
    <property type="entry name" value="2,5-DIKETO-D-GLUCONIC ACID REDUCTASE"/>
    <property type="match status" value="1"/>
</dbReference>
<evidence type="ECO:0000313" key="6">
    <source>
        <dbReference type="Proteomes" id="UP001517367"/>
    </source>
</evidence>
<evidence type="ECO:0000259" key="4">
    <source>
        <dbReference type="Pfam" id="PF00248"/>
    </source>
</evidence>
<dbReference type="Proteomes" id="UP001517367">
    <property type="component" value="Unassembled WGS sequence"/>
</dbReference>
<evidence type="ECO:0000313" key="5">
    <source>
        <dbReference type="EMBL" id="MFN0292469.1"/>
    </source>
</evidence>
<sequence length="111" mass="12842">MVEYKVQIESWEPLAEAKNDIFNNEILVSIAQKHNKSVAQVVLRWLIQRDIVAIPKSVRPERIKENIDIFDFELNADDMQAISTLETKTSVVFDHRDPAVAKFVNQHRIGK</sequence>
<dbReference type="Pfam" id="PF00248">
    <property type="entry name" value="Aldo_ket_red"/>
    <property type="match status" value="1"/>
</dbReference>
<comment type="caution">
    <text evidence="5">The sequence shown here is derived from an EMBL/GenBank/DDBJ whole genome shotgun (WGS) entry which is preliminary data.</text>
</comment>
<protein>
    <submittedName>
        <fullName evidence="5">Aldo/keto reductase</fullName>
    </submittedName>
</protein>
<keyword evidence="2" id="KW-0521">NADP</keyword>
<dbReference type="Gene3D" id="3.20.20.100">
    <property type="entry name" value="NADP-dependent oxidoreductase domain"/>
    <property type="match status" value="1"/>
</dbReference>
<comment type="similarity">
    <text evidence="1">Belongs to the aldo/keto reductase family.</text>
</comment>
<reference evidence="5 6" key="1">
    <citation type="submission" date="2024-12" db="EMBL/GenBank/DDBJ databases">
        <authorList>
            <person name="Hu S."/>
        </authorList>
    </citation>
    <scope>NUCLEOTIDE SEQUENCE [LARGE SCALE GENOMIC DNA]</scope>
    <source>
        <strain evidence="5 6">P-25</strain>
    </source>
</reference>
<dbReference type="PANTHER" id="PTHR43827:SF3">
    <property type="entry name" value="NADP-DEPENDENT OXIDOREDUCTASE DOMAIN-CONTAINING PROTEIN"/>
    <property type="match status" value="1"/>
</dbReference>
<organism evidence="5 6">
    <name type="scientific">Pedobacter helvus</name>
    <dbReference type="NCBI Taxonomy" id="2563444"/>
    <lineage>
        <taxon>Bacteria</taxon>
        <taxon>Pseudomonadati</taxon>
        <taxon>Bacteroidota</taxon>
        <taxon>Sphingobacteriia</taxon>
        <taxon>Sphingobacteriales</taxon>
        <taxon>Sphingobacteriaceae</taxon>
        <taxon>Pedobacter</taxon>
    </lineage>
</organism>
<evidence type="ECO:0000256" key="1">
    <source>
        <dbReference type="ARBA" id="ARBA00007905"/>
    </source>
</evidence>
<keyword evidence="6" id="KW-1185">Reference proteome</keyword>
<evidence type="ECO:0000256" key="2">
    <source>
        <dbReference type="ARBA" id="ARBA00022857"/>
    </source>
</evidence>
<dbReference type="SUPFAM" id="SSF51430">
    <property type="entry name" value="NAD(P)-linked oxidoreductase"/>
    <property type="match status" value="1"/>
</dbReference>
<accession>A0ABW9JLD4</accession>
<feature type="domain" description="NADP-dependent oxidoreductase" evidence="4">
    <location>
        <begin position="24"/>
        <end position="84"/>
    </location>
</feature>
<proteinExistence type="inferred from homology"/>
<dbReference type="EMBL" id="SRMP02000023">
    <property type="protein sequence ID" value="MFN0292469.1"/>
    <property type="molecule type" value="Genomic_DNA"/>
</dbReference>
<dbReference type="InterPro" id="IPR020471">
    <property type="entry name" value="AKR"/>
</dbReference>